<feature type="region of interest" description="Disordered" evidence="1">
    <location>
        <begin position="241"/>
        <end position="293"/>
    </location>
</feature>
<evidence type="ECO:0000313" key="5">
    <source>
        <dbReference type="Proteomes" id="UP000241462"/>
    </source>
</evidence>
<evidence type="ECO:0000313" key="4">
    <source>
        <dbReference type="EMBL" id="PSR78225.1"/>
    </source>
</evidence>
<feature type="transmembrane region" description="Helical" evidence="2">
    <location>
        <begin position="20"/>
        <end position="41"/>
    </location>
</feature>
<proteinExistence type="predicted"/>
<dbReference type="EMBL" id="KZ678617">
    <property type="protein sequence ID" value="PSR78225.1"/>
    <property type="molecule type" value="Genomic_DNA"/>
</dbReference>
<protein>
    <recommendedName>
        <fullName evidence="3">DUF7598 domain-containing protein</fullName>
    </recommendedName>
</protein>
<dbReference type="STRING" id="2025994.A0A2T2ZW25"/>
<feature type="domain" description="DUF7598" evidence="3">
    <location>
        <begin position="15"/>
        <end position="156"/>
    </location>
</feature>
<dbReference type="OrthoDB" id="5327148at2759"/>
<keyword evidence="2" id="KW-1133">Transmembrane helix</keyword>
<dbReference type="Proteomes" id="UP000241462">
    <property type="component" value="Unassembled WGS sequence"/>
</dbReference>
<keyword evidence="5" id="KW-1185">Reference proteome</keyword>
<gene>
    <name evidence="4" type="ORF">BD289DRAFT_376984</name>
</gene>
<dbReference type="AlphaFoldDB" id="A0A2T2ZW25"/>
<feature type="compositionally biased region" description="Basic and acidic residues" evidence="1">
    <location>
        <begin position="265"/>
        <end position="276"/>
    </location>
</feature>
<dbReference type="InterPro" id="IPR056019">
    <property type="entry name" value="DUF7598"/>
</dbReference>
<feature type="transmembrane region" description="Helical" evidence="2">
    <location>
        <begin position="132"/>
        <end position="157"/>
    </location>
</feature>
<dbReference type="Pfam" id="PF24535">
    <property type="entry name" value="DUF7598"/>
    <property type="match status" value="1"/>
</dbReference>
<reference evidence="4 5" key="1">
    <citation type="journal article" date="2018" name="Mycol. Prog.">
        <title>Coniella lustricola, a new species from submerged detritus.</title>
        <authorList>
            <person name="Raudabaugh D.B."/>
            <person name="Iturriaga T."/>
            <person name="Carver A."/>
            <person name="Mondo S."/>
            <person name="Pangilinan J."/>
            <person name="Lipzen A."/>
            <person name="He G."/>
            <person name="Amirebrahimi M."/>
            <person name="Grigoriev I.V."/>
            <person name="Miller A.N."/>
        </authorList>
    </citation>
    <scope>NUCLEOTIDE SEQUENCE [LARGE SCALE GENOMIC DNA]</scope>
    <source>
        <strain evidence="4 5">B22-T-1</strain>
    </source>
</reference>
<evidence type="ECO:0000256" key="1">
    <source>
        <dbReference type="SAM" id="MobiDB-lite"/>
    </source>
</evidence>
<keyword evidence="2" id="KW-0812">Transmembrane</keyword>
<organism evidence="4 5">
    <name type="scientific">Coniella lustricola</name>
    <dbReference type="NCBI Taxonomy" id="2025994"/>
    <lineage>
        <taxon>Eukaryota</taxon>
        <taxon>Fungi</taxon>
        <taxon>Dikarya</taxon>
        <taxon>Ascomycota</taxon>
        <taxon>Pezizomycotina</taxon>
        <taxon>Sordariomycetes</taxon>
        <taxon>Sordariomycetidae</taxon>
        <taxon>Diaporthales</taxon>
        <taxon>Schizoparmaceae</taxon>
        <taxon>Coniella</taxon>
    </lineage>
</organism>
<evidence type="ECO:0000259" key="3">
    <source>
        <dbReference type="Pfam" id="PF24535"/>
    </source>
</evidence>
<keyword evidence="2" id="KW-0472">Membrane</keyword>
<name>A0A2T2ZW25_9PEZI</name>
<sequence>MVSMSEHSSLLGPAWYILQVLRACNVLALLSVAMSSMIMVVKTNIVTNFFVFQAVSHTITAGVATMLLISELPQPKFLAKFYRNNWPIFTTVDACNRGHSLAWLGVWMIAMGIWVMGSLNAADLIDDLSFPLWRLTLASGILAFVFGLFNLIVSLIFRNSAHGITVRMIREHGANVYNVRMIMAPYEIDASTLNSGIDRSNSVTKEKTQFASFHHPFPAAANPANRFSRLFAGRDKKPQISAPIITHRTASPEPDLEAGPYSRPETADRNSWEGPDRASPIVPGVQRPPTALHPAYTLGGRSSIYSEASHLNRF</sequence>
<accession>A0A2T2ZW25</accession>
<dbReference type="InParanoid" id="A0A2T2ZW25"/>
<feature type="transmembrane region" description="Helical" evidence="2">
    <location>
        <begin position="101"/>
        <end position="120"/>
    </location>
</feature>
<evidence type="ECO:0000256" key="2">
    <source>
        <dbReference type="SAM" id="Phobius"/>
    </source>
</evidence>